<evidence type="ECO:0000256" key="7">
    <source>
        <dbReference type="HAMAP-Rule" id="MF_01659"/>
    </source>
</evidence>
<proteinExistence type="inferred from homology"/>
<evidence type="ECO:0000256" key="1">
    <source>
        <dbReference type="ARBA" id="ARBA00022428"/>
    </source>
</evidence>
<dbReference type="Pfam" id="PF02776">
    <property type="entry name" value="TPP_enzyme_N"/>
    <property type="match status" value="1"/>
</dbReference>
<dbReference type="GO" id="GO:0070204">
    <property type="term" value="F:2-succinyl-5-enolpyruvyl-6-hydroxy-3-cyclohexene-1-carboxylic-acid synthase activity"/>
    <property type="evidence" value="ECO:0007669"/>
    <property type="project" value="UniProtKB-UniRule"/>
</dbReference>
<dbReference type="SUPFAM" id="SSF52467">
    <property type="entry name" value="DHS-like NAD/FAD-binding domain"/>
    <property type="match status" value="1"/>
</dbReference>
<dbReference type="UniPathway" id="UPA00079"/>
<evidence type="ECO:0000313" key="10">
    <source>
        <dbReference type="EMBL" id="MBB4248996.1"/>
    </source>
</evidence>
<keyword evidence="1 7" id="KW-0474">Menaquinone biosynthesis</keyword>
<accession>A0A840GAW8</accession>
<dbReference type="InterPro" id="IPR004433">
    <property type="entry name" value="MenaQ_synth_MenD"/>
</dbReference>
<evidence type="ECO:0000259" key="9">
    <source>
        <dbReference type="Pfam" id="PF02776"/>
    </source>
</evidence>
<dbReference type="RefSeq" id="WP_153117909.1">
    <property type="nucleotide sequence ID" value="NZ_JACIGE010000016.1"/>
</dbReference>
<dbReference type="Gene3D" id="3.40.50.970">
    <property type="match status" value="2"/>
</dbReference>
<evidence type="ECO:0000313" key="11">
    <source>
        <dbReference type="Proteomes" id="UP000587070"/>
    </source>
</evidence>
<comment type="pathway">
    <text evidence="7">Quinol/quinone metabolism; menaquinone biosynthesis.</text>
</comment>
<comment type="similarity">
    <text evidence="7">Belongs to the TPP enzyme family. MenD subfamily.</text>
</comment>
<evidence type="ECO:0000256" key="4">
    <source>
        <dbReference type="ARBA" id="ARBA00022842"/>
    </source>
</evidence>
<dbReference type="PANTHER" id="PTHR42916">
    <property type="entry name" value="2-SUCCINYL-5-ENOLPYRUVYL-6-HYDROXY-3-CYCLOHEXENE-1-CARBOXYLATE SYNTHASE"/>
    <property type="match status" value="1"/>
</dbReference>
<dbReference type="OrthoDB" id="9791859at2"/>
<comment type="caution">
    <text evidence="10">The sequence shown here is derived from an EMBL/GenBank/DDBJ whole genome shotgun (WGS) entry which is preliminary data.</text>
</comment>
<feature type="domain" description="Thiamine pyrophosphate enzyme N-terminal TPP-binding" evidence="9">
    <location>
        <begin position="18"/>
        <end position="132"/>
    </location>
</feature>
<feature type="domain" description="Thiamine pyrophosphate enzyme TPP-binding" evidence="8">
    <location>
        <begin position="459"/>
        <end position="587"/>
    </location>
</feature>
<dbReference type="EMBL" id="JACIGE010000016">
    <property type="protein sequence ID" value="MBB4248996.1"/>
    <property type="molecule type" value="Genomic_DNA"/>
</dbReference>
<keyword evidence="4 7" id="KW-0460">Magnesium</keyword>
<evidence type="ECO:0000256" key="3">
    <source>
        <dbReference type="ARBA" id="ARBA00022723"/>
    </source>
</evidence>
<dbReference type="InterPro" id="IPR029035">
    <property type="entry name" value="DHS-like_NAD/FAD-binding_dom"/>
</dbReference>
<dbReference type="PIRSF" id="PIRSF004983">
    <property type="entry name" value="MenD"/>
    <property type="match status" value="1"/>
</dbReference>
<comment type="cofactor">
    <cofactor evidence="7">
        <name>thiamine diphosphate</name>
        <dbReference type="ChEBI" id="CHEBI:58937"/>
    </cofactor>
    <text evidence="7">Binds 1 thiamine pyrophosphate per subunit.</text>
</comment>
<dbReference type="InterPro" id="IPR012001">
    <property type="entry name" value="Thiamin_PyroP_enz_TPP-bd_dom"/>
</dbReference>
<protein>
    <recommendedName>
        <fullName evidence="7">2-succinyl-5-enolpyruvyl-6-hydroxy-3-cyclohexene-1-carboxylate synthase</fullName>
        <shortName evidence="7">SEPHCHC synthase</shortName>
        <ecNumber evidence="7">2.2.1.9</ecNumber>
    </recommendedName>
    <alternativeName>
        <fullName evidence="7">Menaquinone biosynthesis protein MenD</fullName>
    </alternativeName>
</protein>
<comment type="catalytic activity">
    <reaction evidence="7">
        <text>isochorismate + 2-oxoglutarate + H(+) = 5-enolpyruvoyl-6-hydroxy-2-succinyl-cyclohex-3-ene-1-carboxylate + CO2</text>
        <dbReference type="Rhea" id="RHEA:25593"/>
        <dbReference type="ChEBI" id="CHEBI:15378"/>
        <dbReference type="ChEBI" id="CHEBI:16526"/>
        <dbReference type="ChEBI" id="CHEBI:16810"/>
        <dbReference type="ChEBI" id="CHEBI:29780"/>
        <dbReference type="ChEBI" id="CHEBI:58818"/>
        <dbReference type="EC" id="2.2.1.9"/>
    </reaction>
</comment>
<dbReference type="GO" id="GO:0030145">
    <property type="term" value="F:manganese ion binding"/>
    <property type="evidence" value="ECO:0007669"/>
    <property type="project" value="UniProtKB-UniRule"/>
</dbReference>
<comment type="pathway">
    <text evidence="7">Quinol/quinone metabolism; 1,4-dihydroxy-2-naphthoate biosynthesis; 1,4-dihydroxy-2-naphthoate from chorismate: step 2/7.</text>
</comment>
<organism evidence="10 11">
    <name type="scientific">Rhodocyclus tenuis</name>
    <name type="common">Rhodospirillum tenue</name>
    <dbReference type="NCBI Taxonomy" id="1066"/>
    <lineage>
        <taxon>Bacteria</taxon>
        <taxon>Pseudomonadati</taxon>
        <taxon>Pseudomonadota</taxon>
        <taxon>Betaproteobacteria</taxon>
        <taxon>Rhodocyclales</taxon>
        <taxon>Rhodocyclaceae</taxon>
        <taxon>Rhodocyclus</taxon>
    </lineage>
</organism>
<evidence type="ECO:0000256" key="5">
    <source>
        <dbReference type="ARBA" id="ARBA00023052"/>
    </source>
</evidence>
<dbReference type="CDD" id="cd02009">
    <property type="entry name" value="TPP_SHCHC_synthase"/>
    <property type="match status" value="1"/>
</dbReference>
<comment type="subunit">
    <text evidence="7">Homodimer.</text>
</comment>
<dbReference type="NCBIfam" id="TIGR00173">
    <property type="entry name" value="menD"/>
    <property type="match status" value="1"/>
</dbReference>
<dbReference type="GO" id="GO:0009234">
    <property type="term" value="P:menaquinone biosynthetic process"/>
    <property type="evidence" value="ECO:0007669"/>
    <property type="project" value="UniProtKB-UniRule"/>
</dbReference>
<dbReference type="UniPathway" id="UPA01057">
    <property type="reaction ID" value="UER00164"/>
</dbReference>
<dbReference type="GO" id="GO:0030976">
    <property type="term" value="F:thiamine pyrophosphate binding"/>
    <property type="evidence" value="ECO:0007669"/>
    <property type="project" value="UniProtKB-UniRule"/>
</dbReference>
<evidence type="ECO:0000259" key="8">
    <source>
        <dbReference type="Pfam" id="PF02775"/>
    </source>
</evidence>
<dbReference type="AlphaFoldDB" id="A0A840GAW8"/>
<keyword evidence="5 7" id="KW-0786">Thiamine pyrophosphate</keyword>
<keyword evidence="6 7" id="KW-0464">Manganese</keyword>
<dbReference type="HAMAP" id="MF_01659">
    <property type="entry name" value="MenD"/>
    <property type="match status" value="1"/>
</dbReference>
<dbReference type="Pfam" id="PF02775">
    <property type="entry name" value="TPP_enzyme_C"/>
    <property type="match status" value="1"/>
</dbReference>
<keyword evidence="11" id="KW-1185">Reference proteome</keyword>
<dbReference type="Gene3D" id="3.40.50.1220">
    <property type="entry name" value="TPP-binding domain"/>
    <property type="match status" value="1"/>
</dbReference>
<comment type="cofactor">
    <cofactor evidence="7">
        <name>Mg(2+)</name>
        <dbReference type="ChEBI" id="CHEBI:18420"/>
    </cofactor>
    <cofactor evidence="7">
        <name>Mn(2+)</name>
        <dbReference type="ChEBI" id="CHEBI:29035"/>
    </cofactor>
</comment>
<dbReference type="PANTHER" id="PTHR42916:SF1">
    <property type="entry name" value="PROTEIN PHYLLO, CHLOROPLASTIC"/>
    <property type="match status" value="1"/>
</dbReference>
<evidence type="ECO:0000256" key="2">
    <source>
        <dbReference type="ARBA" id="ARBA00022679"/>
    </source>
</evidence>
<dbReference type="SUPFAM" id="SSF52518">
    <property type="entry name" value="Thiamin diphosphate-binding fold (THDP-binding)"/>
    <property type="match status" value="2"/>
</dbReference>
<dbReference type="Proteomes" id="UP000587070">
    <property type="component" value="Unassembled WGS sequence"/>
</dbReference>
<keyword evidence="2 7" id="KW-0808">Transferase</keyword>
<keyword evidence="3 7" id="KW-0479">Metal-binding</keyword>
<name>A0A840GAW8_RHOTE</name>
<evidence type="ECO:0000256" key="6">
    <source>
        <dbReference type="ARBA" id="ARBA00023211"/>
    </source>
</evidence>
<dbReference type="InterPro" id="IPR011766">
    <property type="entry name" value="TPP_enzyme_TPP-bd"/>
</dbReference>
<reference evidence="10 11" key="1">
    <citation type="submission" date="2020-08" db="EMBL/GenBank/DDBJ databases">
        <title>Genome sequencing of Purple Non-Sulfur Bacteria from various extreme environments.</title>
        <authorList>
            <person name="Mayer M."/>
        </authorList>
    </citation>
    <scope>NUCLEOTIDE SEQUENCE [LARGE SCALE GENOMIC DNA]</scope>
    <source>
        <strain evidence="10 11">2761</strain>
    </source>
</reference>
<dbReference type="InterPro" id="IPR029061">
    <property type="entry name" value="THDP-binding"/>
</dbReference>
<dbReference type="EC" id="2.2.1.9" evidence="7"/>
<gene>
    <name evidence="7" type="primary">menD</name>
    <name evidence="10" type="ORF">GGD90_003398</name>
</gene>
<sequence length="607" mass="63132">MSLSATPATDHGLVNLHFAQTLVDALAAAGVRDAVISPGSRSTPLALAFLRQPAINCTVAIDERCAAFFALGRAKASGRPVALLCTSGSAPANWYPAVIEAAQGGTPLLLLSADRPAELHGWGANQTIDQLRLFGSHVRASHALEAPQAGFASGWLQRLAARAVAESLAPQPGPVHLNLPFREPLLPAADPREWPQAAELPLPSPAAAFSEAFSADTYAPGWTCLPDPAAIAATAASLSGRRGVIVCGGGAFPPAFAEALLALAAALDCPLFAEPLSGLRFAALERSQLCVRQESFLRDSSFVASARPDWVMRCGDFPVTRQLQQWLSGCAAAEQIVIAPPGRWNDPQHVATRVLHGDALHIIAALTQAVNAPAAAAWRQSFVRAEAAAEALAAKLAAPDSAAALTDEADRLPGSDADFWEGVLIPALLARLPAGFRVFCGASMAIRDLDSFSGGGSKPLAFFANRGASGIDGNMSTAAGIAAAGPTLALVGDLTCTHDIGGLALARGRPLLVVVINNGGGGIFEYLPAAALPEFARGWLTPADADFAHMAATWGIGYQRAATRSAFAAALELGLAAIERGDPCLIEAVIDREHSVARHRAWWEQHQ</sequence>
<dbReference type="GO" id="GO:0000287">
    <property type="term" value="F:magnesium ion binding"/>
    <property type="evidence" value="ECO:0007669"/>
    <property type="project" value="UniProtKB-UniRule"/>
</dbReference>
<comment type="function">
    <text evidence="7">Catalyzes the thiamine diphosphate-dependent decarboxylation of 2-oxoglutarate and the subsequent addition of the resulting succinic semialdehyde-thiamine pyrophosphate anion to isochorismate to yield 2-succinyl-5-enolpyruvyl-6-hydroxy-3-cyclohexene-1-carboxylate (SEPHCHC).</text>
</comment>
<dbReference type="CDD" id="cd07037">
    <property type="entry name" value="TPP_PYR_MenD"/>
    <property type="match status" value="1"/>
</dbReference>